<dbReference type="HAMAP" id="MF_01334">
    <property type="entry name" value="Ribosomal_bL25_CTC"/>
    <property type="match status" value="1"/>
</dbReference>
<keyword evidence="1" id="KW-0699">rRNA-binding</keyword>
<name>A0ABS6J904_9BACI</name>
<dbReference type="NCBIfam" id="NF004133">
    <property type="entry name" value="PRK05618.2-4"/>
    <property type="match status" value="1"/>
</dbReference>
<evidence type="ECO:0000259" key="3">
    <source>
        <dbReference type="Pfam" id="PF01386"/>
    </source>
</evidence>
<proteinExistence type="inferred from homology"/>
<dbReference type="NCBIfam" id="TIGR00731">
    <property type="entry name" value="bL25_bact_ctc"/>
    <property type="match status" value="1"/>
</dbReference>
<protein>
    <recommendedName>
        <fullName evidence="1">Large ribosomal subunit protein bL25</fullName>
    </recommendedName>
    <alternativeName>
        <fullName evidence="1">General stress protein CTC</fullName>
    </alternativeName>
</protein>
<feature type="domain" description="Large ribosomal subunit protein bL25 L25" evidence="3">
    <location>
        <begin position="5"/>
        <end position="91"/>
    </location>
</feature>
<evidence type="ECO:0000256" key="1">
    <source>
        <dbReference type="HAMAP-Rule" id="MF_01334"/>
    </source>
</evidence>
<dbReference type="Proteomes" id="UP000784880">
    <property type="component" value="Unassembled WGS sequence"/>
</dbReference>
<dbReference type="RefSeq" id="WP_217064060.1">
    <property type="nucleotide sequence ID" value="NZ_JAHQCS010000003.1"/>
</dbReference>
<evidence type="ECO:0000313" key="6">
    <source>
        <dbReference type="Proteomes" id="UP000784880"/>
    </source>
</evidence>
<dbReference type="PANTHER" id="PTHR33284">
    <property type="entry name" value="RIBOSOMAL PROTEIN L25/GLN-TRNA SYNTHETASE, ANTI-CODON-BINDING DOMAIN-CONTAINING PROTEIN"/>
    <property type="match status" value="1"/>
</dbReference>
<dbReference type="EMBL" id="JAHQCS010000003">
    <property type="protein sequence ID" value="MBU9710164.1"/>
    <property type="molecule type" value="Genomic_DNA"/>
</dbReference>
<organism evidence="5 6">
    <name type="scientific">Evansella tamaricis</name>
    <dbReference type="NCBI Taxonomy" id="2069301"/>
    <lineage>
        <taxon>Bacteria</taxon>
        <taxon>Bacillati</taxon>
        <taxon>Bacillota</taxon>
        <taxon>Bacilli</taxon>
        <taxon>Bacillales</taxon>
        <taxon>Bacillaceae</taxon>
        <taxon>Evansella</taxon>
    </lineage>
</organism>
<comment type="function">
    <text evidence="1">This is one of the proteins that binds to the 5S RNA in the ribosome where it forms part of the central protuberance.</text>
</comment>
<sequence length="214" mass="23631">MVAVLRANKREDLRKSKINKIRSEGKIPGVVYGKVFGNEPISVEEVEFIKTVREQGKTGVFKLDLDGKKTDVMIYEMQRNPLKNEIVHVDFCAIDMKSELDADVPIQIIGESTGVKEGGVLQQILYEVSVKALPGEIPESLEVDVTKLDVNDTLQVKDLATGAKYEINNDPEETIVSVLPPTEQPDEPEVGDEPEGKEPELVGEKEGEAGDNEE</sequence>
<gene>
    <name evidence="1" type="primary">rplY</name>
    <name evidence="1" type="synonym">ctc</name>
    <name evidence="5" type="ORF">KS419_00095</name>
</gene>
<evidence type="ECO:0000313" key="5">
    <source>
        <dbReference type="EMBL" id="MBU9710164.1"/>
    </source>
</evidence>
<keyword evidence="6" id="KW-1185">Reference proteome</keyword>
<dbReference type="InterPro" id="IPR020057">
    <property type="entry name" value="Ribosomal_bL25_b-dom"/>
</dbReference>
<dbReference type="InterPro" id="IPR001021">
    <property type="entry name" value="Ribosomal_bL25_long"/>
</dbReference>
<evidence type="ECO:0000256" key="2">
    <source>
        <dbReference type="SAM" id="MobiDB-lite"/>
    </source>
</evidence>
<keyword evidence="1" id="KW-0687">Ribonucleoprotein</keyword>
<dbReference type="InterPro" id="IPR029751">
    <property type="entry name" value="Ribosomal_L25_dom"/>
</dbReference>
<feature type="compositionally biased region" description="Basic and acidic residues" evidence="2">
    <location>
        <begin position="194"/>
        <end position="208"/>
    </location>
</feature>
<reference evidence="5 6" key="1">
    <citation type="submission" date="2021-06" db="EMBL/GenBank/DDBJ databases">
        <title>Bacillus sp. RD4P76, an endophyte from a halophyte.</title>
        <authorList>
            <person name="Sun J.-Q."/>
        </authorList>
    </citation>
    <scope>NUCLEOTIDE SEQUENCE [LARGE SCALE GENOMIC DNA]</scope>
    <source>
        <strain evidence="5 6">CGMCC 1.15917</strain>
    </source>
</reference>
<dbReference type="Pfam" id="PF14693">
    <property type="entry name" value="Ribosomal_TL5_C"/>
    <property type="match status" value="1"/>
</dbReference>
<dbReference type="Pfam" id="PF01386">
    <property type="entry name" value="Ribosomal_L25p"/>
    <property type="match status" value="1"/>
</dbReference>
<comment type="caution">
    <text evidence="5">The sequence shown here is derived from an EMBL/GenBank/DDBJ whole genome shotgun (WGS) entry which is preliminary data.</text>
</comment>
<accession>A0ABS6J904</accession>
<dbReference type="CDD" id="cd00495">
    <property type="entry name" value="Ribosomal_L25_TL5_CTC"/>
    <property type="match status" value="1"/>
</dbReference>
<evidence type="ECO:0000259" key="4">
    <source>
        <dbReference type="Pfam" id="PF14693"/>
    </source>
</evidence>
<feature type="compositionally biased region" description="Acidic residues" evidence="2">
    <location>
        <begin position="184"/>
        <end position="193"/>
    </location>
</feature>
<feature type="domain" description="Large ribosomal subunit protein bL25 beta" evidence="4">
    <location>
        <begin position="100"/>
        <end position="181"/>
    </location>
</feature>
<comment type="similarity">
    <text evidence="1">Belongs to the bacterial ribosomal protein bL25 family. CTC subfamily.</text>
</comment>
<dbReference type="GO" id="GO:0005840">
    <property type="term" value="C:ribosome"/>
    <property type="evidence" value="ECO:0007669"/>
    <property type="project" value="UniProtKB-KW"/>
</dbReference>
<dbReference type="PANTHER" id="PTHR33284:SF1">
    <property type="entry name" value="RIBOSOMAL PROTEIN L25_GLN-TRNA SYNTHETASE, ANTI-CODON-BINDING DOMAIN-CONTAINING PROTEIN"/>
    <property type="match status" value="1"/>
</dbReference>
<feature type="region of interest" description="Disordered" evidence="2">
    <location>
        <begin position="170"/>
        <end position="214"/>
    </location>
</feature>
<keyword evidence="1 5" id="KW-0689">Ribosomal protein</keyword>
<dbReference type="InterPro" id="IPR020930">
    <property type="entry name" value="Ribosomal_uL5_bac-type"/>
</dbReference>
<comment type="subunit">
    <text evidence="1">Part of the 50S ribosomal subunit; part of the 5S rRNA/L5/L18/L25 subcomplex. Contacts the 5S rRNA. Binds to the 5S rRNA independently of L5 and L18.</text>
</comment>
<keyword evidence="1" id="KW-0694">RNA-binding</keyword>